<dbReference type="Gene3D" id="3.40.630.30">
    <property type="match status" value="1"/>
</dbReference>
<evidence type="ECO:0000313" key="3">
    <source>
        <dbReference type="Proteomes" id="UP001279553"/>
    </source>
</evidence>
<comment type="caution">
    <text evidence="2">The sequence shown here is derived from an EMBL/GenBank/DDBJ whole genome shotgun (WGS) entry which is preliminary data.</text>
</comment>
<dbReference type="RefSeq" id="WP_319614126.1">
    <property type="nucleotide sequence ID" value="NZ_JAWXYB010000018.1"/>
</dbReference>
<dbReference type="InterPro" id="IPR016181">
    <property type="entry name" value="Acyl_CoA_acyltransferase"/>
</dbReference>
<gene>
    <name evidence="2" type="ORF">SIL87_10515</name>
</gene>
<evidence type="ECO:0000313" key="2">
    <source>
        <dbReference type="EMBL" id="MDX5931198.1"/>
    </source>
</evidence>
<protein>
    <submittedName>
        <fullName evidence="2">GNAT family N-acetyltransferase</fullName>
    </submittedName>
</protein>
<proteinExistence type="predicted"/>
<accession>A0AAW9DQB7</accession>
<dbReference type="InterPro" id="IPR000182">
    <property type="entry name" value="GNAT_dom"/>
</dbReference>
<dbReference type="Pfam" id="PF00583">
    <property type="entry name" value="Acetyltransf_1"/>
    <property type="match status" value="1"/>
</dbReference>
<organism evidence="2 3">
    <name type="scientific">Acidiphilium acidophilum</name>
    <name type="common">Thiobacillus acidophilus</name>
    <dbReference type="NCBI Taxonomy" id="76588"/>
    <lineage>
        <taxon>Bacteria</taxon>
        <taxon>Pseudomonadati</taxon>
        <taxon>Pseudomonadota</taxon>
        <taxon>Alphaproteobacteria</taxon>
        <taxon>Acetobacterales</taxon>
        <taxon>Acidocellaceae</taxon>
        <taxon>Acidiphilium</taxon>
    </lineage>
</organism>
<dbReference type="SUPFAM" id="SSF55729">
    <property type="entry name" value="Acyl-CoA N-acyltransferases (Nat)"/>
    <property type="match status" value="1"/>
</dbReference>
<dbReference type="AlphaFoldDB" id="A0AAW9DQB7"/>
<evidence type="ECO:0000259" key="1">
    <source>
        <dbReference type="PROSITE" id="PS51186"/>
    </source>
</evidence>
<dbReference type="PROSITE" id="PS51186">
    <property type="entry name" value="GNAT"/>
    <property type="match status" value="1"/>
</dbReference>
<keyword evidence="3" id="KW-1185">Reference proteome</keyword>
<dbReference type="GO" id="GO:0016747">
    <property type="term" value="F:acyltransferase activity, transferring groups other than amino-acyl groups"/>
    <property type="evidence" value="ECO:0007669"/>
    <property type="project" value="InterPro"/>
</dbReference>
<dbReference type="EMBL" id="JAWXYB010000018">
    <property type="protein sequence ID" value="MDX5931198.1"/>
    <property type="molecule type" value="Genomic_DNA"/>
</dbReference>
<reference evidence="2 3" key="1">
    <citation type="submission" date="2023-11" db="EMBL/GenBank/DDBJ databases">
        <title>MicrobeMod: A computational toolkit for identifying prokaryotic methylation and restriction-modification with nanopore sequencing.</title>
        <authorList>
            <person name="Crits-Christoph A."/>
            <person name="Kang S.C."/>
            <person name="Lee H."/>
            <person name="Ostrov N."/>
        </authorList>
    </citation>
    <scope>NUCLEOTIDE SEQUENCE [LARGE SCALE GENOMIC DNA]</scope>
    <source>
        <strain evidence="2 3">DSMZ 700</strain>
    </source>
</reference>
<dbReference type="Proteomes" id="UP001279553">
    <property type="component" value="Unassembled WGS sequence"/>
</dbReference>
<name>A0AAW9DQB7_ACIAO</name>
<feature type="domain" description="N-acetyltransferase" evidence="1">
    <location>
        <begin position="188"/>
        <end position="306"/>
    </location>
</feature>
<sequence length="306" mass="34645">MSDFNNIEQNQQSLFEISPIRDQNIDLWFQVGPKPINHRAAIDRVTADISSDSPHKTFRLVVHKGHETYARIAAKVDTGKRLEIWPPFFNPKLSAICKEDISNLILEYFKRILSENTVKYNQARFLKLHPDAKQWQDALLRDGFYFVAEAAILNYVKSGIYNCAAHPYAISRGNIFTEACLLDLYIACQADTMDRADRDPNVELQADFFDFLDPAEASADRSTWLVATTNIGPVGLLIPQIDHPARSGWIAYIGVIKPCRGQRVGTALIGHFLSGHDAVEVIRVMVDVHNHNSIQLYQPEVPLTRM</sequence>